<protein>
    <recommendedName>
        <fullName evidence="3">Universal stress protein</fullName>
    </recommendedName>
</protein>
<accession>A0A6C0GTF4</accession>
<evidence type="ECO:0000313" key="2">
    <source>
        <dbReference type="Proteomes" id="UP000480178"/>
    </source>
</evidence>
<dbReference type="SUPFAM" id="SSF52402">
    <property type="entry name" value="Adenine nucleotide alpha hydrolases-like"/>
    <property type="match status" value="2"/>
</dbReference>
<proteinExistence type="predicted"/>
<keyword evidence="2" id="KW-1185">Reference proteome</keyword>
<dbReference type="RefSeq" id="WP_162447245.1">
    <property type="nucleotide sequence ID" value="NZ_CP048222.1"/>
</dbReference>
<gene>
    <name evidence="1" type="ORF">GXP67_33950</name>
</gene>
<dbReference type="Gene3D" id="3.40.50.12370">
    <property type="match status" value="1"/>
</dbReference>
<dbReference type="AlphaFoldDB" id="A0A6C0GTF4"/>
<evidence type="ECO:0000313" key="1">
    <source>
        <dbReference type="EMBL" id="QHT71306.1"/>
    </source>
</evidence>
<dbReference type="EMBL" id="CP048222">
    <property type="protein sequence ID" value="QHT71306.1"/>
    <property type="molecule type" value="Genomic_DNA"/>
</dbReference>
<sequence>MKTTICTTDSSQAAANAVTYATTFCEAMQSELAFMYKQSVTSLFTHPQQVQMAGLGTIHAADAQRADIEYSYQIDPENQIQHISGIAHAARMEQADLITTGVDKEFGYNDVYNQLVSNLITQAKCPALFIPEGVTFKPLKKIVLVIDHEFNITHRLAFIASLARISGAEILFLQINTGRNWVTEHPFYTSSIDMYLAFPYPHTSFYEVVHECIPEAIRNFAEKVQADLVITVPNQPDQLPYTPATSVHYDEYNAHRLTIPLLALDTQPKQTVNMTGYPFN</sequence>
<dbReference type="Proteomes" id="UP000480178">
    <property type="component" value="Chromosome"/>
</dbReference>
<name>A0A6C0GTF4_9BACT</name>
<organism evidence="1 2">
    <name type="scientific">Rhodocytophaga rosea</name>
    <dbReference type="NCBI Taxonomy" id="2704465"/>
    <lineage>
        <taxon>Bacteria</taxon>
        <taxon>Pseudomonadati</taxon>
        <taxon>Bacteroidota</taxon>
        <taxon>Cytophagia</taxon>
        <taxon>Cytophagales</taxon>
        <taxon>Rhodocytophagaceae</taxon>
        <taxon>Rhodocytophaga</taxon>
    </lineage>
</organism>
<reference evidence="1 2" key="1">
    <citation type="submission" date="2020-01" db="EMBL/GenBank/DDBJ databases">
        <authorList>
            <person name="Kim M.K."/>
        </authorList>
    </citation>
    <scope>NUCLEOTIDE SEQUENCE [LARGE SCALE GENOMIC DNA]</scope>
    <source>
        <strain evidence="1 2">172606-1</strain>
    </source>
</reference>
<dbReference type="KEGG" id="rhoz:GXP67_33950"/>
<evidence type="ECO:0008006" key="3">
    <source>
        <dbReference type="Google" id="ProtNLM"/>
    </source>
</evidence>